<dbReference type="AlphaFoldDB" id="A0A3P7NCY1"/>
<name>A0A3P7NCY1_DIBLA</name>
<proteinExistence type="predicted"/>
<keyword evidence="2" id="KW-1185">Reference proteome</keyword>
<evidence type="ECO:0000313" key="1">
    <source>
        <dbReference type="EMBL" id="VDN38020.1"/>
    </source>
</evidence>
<protein>
    <submittedName>
        <fullName evidence="1">Uncharacterized protein</fullName>
    </submittedName>
</protein>
<sequence>MALPGWGRDDAAAAGVAVTAAAKAGGGGATQSGSLTGDDMVTEARAERITMSSLTPTMSRIKLDKCRGTLLRADLVAAALLQIVGFNMPSAELWNNSIQFFPGNFNLEHPYTDEWLRIGKLYEERQE</sequence>
<evidence type="ECO:0000313" key="2">
    <source>
        <dbReference type="Proteomes" id="UP000281553"/>
    </source>
</evidence>
<dbReference type="Proteomes" id="UP000281553">
    <property type="component" value="Unassembled WGS sequence"/>
</dbReference>
<organism evidence="1 2">
    <name type="scientific">Dibothriocephalus latus</name>
    <name type="common">Fish tapeworm</name>
    <name type="synonym">Diphyllobothrium latum</name>
    <dbReference type="NCBI Taxonomy" id="60516"/>
    <lineage>
        <taxon>Eukaryota</taxon>
        <taxon>Metazoa</taxon>
        <taxon>Spiralia</taxon>
        <taxon>Lophotrochozoa</taxon>
        <taxon>Platyhelminthes</taxon>
        <taxon>Cestoda</taxon>
        <taxon>Eucestoda</taxon>
        <taxon>Diphyllobothriidea</taxon>
        <taxon>Diphyllobothriidae</taxon>
        <taxon>Dibothriocephalus</taxon>
    </lineage>
</organism>
<reference evidence="1 2" key="1">
    <citation type="submission" date="2018-11" db="EMBL/GenBank/DDBJ databases">
        <authorList>
            <consortium name="Pathogen Informatics"/>
        </authorList>
    </citation>
    <scope>NUCLEOTIDE SEQUENCE [LARGE SCALE GENOMIC DNA]</scope>
</reference>
<dbReference type="EMBL" id="UYRU01092257">
    <property type="protein sequence ID" value="VDN38020.1"/>
    <property type="molecule type" value="Genomic_DNA"/>
</dbReference>
<gene>
    <name evidence="1" type="ORF">DILT_LOCUS17501</name>
</gene>
<accession>A0A3P7NCY1</accession>